<dbReference type="GeneID" id="110253883"/>
<evidence type="ECO:0000256" key="1">
    <source>
        <dbReference type="SAM" id="Phobius"/>
    </source>
</evidence>
<keyword evidence="2" id="KW-0732">Signal</keyword>
<proteinExistence type="predicted"/>
<dbReference type="OrthoDB" id="10284271at2759"/>
<dbReference type="SUPFAM" id="SSF57302">
    <property type="entry name" value="Snake toxin-like"/>
    <property type="match status" value="1"/>
</dbReference>
<dbReference type="InterPro" id="IPR045860">
    <property type="entry name" value="Snake_toxin-like_sf"/>
</dbReference>
<dbReference type="Gene3D" id="2.10.60.10">
    <property type="entry name" value="CD59"/>
    <property type="match status" value="1"/>
</dbReference>
<evidence type="ECO:0000313" key="4">
    <source>
        <dbReference type="Proteomes" id="UP000887567"/>
    </source>
</evidence>
<sequence>MKLALLCLAVFAVVIPSVFSIKCYNCVLSVCKETSCLGVGDRCIHTSYKNSSKVVKSCATESLCNTTKSACDKVKNYCTTSCCMTDGCNKGDSGVAALQFNYTMLAFMALLSALLSFVKF</sequence>
<feature type="chain" id="PRO_5038009057" evidence="2">
    <location>
        <begin position="21"/>
        <end position="120"/>
    </location>
</feature>
<dbReference type="Proteomes" id="UP000887567">
    <property type="component" value="Unplaced"/>
</dbReference>
<evidence type="ECO:0000256" key="2">
    <source>
        <dbReference type="SAM" id="SignalP"/>
    </source>
</evidence>
<feature type="signal peptide" evidence="2">
    <location>
        <begin position="1"/>
        <end position="20"/>
    </location>
</feature>
<dbReference type="CDD" id="cd23553">
    <property type="entry name" value="TFP_LU_ECD_Ly6PGE"/>
    <property type="match status" value="1"/>
</dbReference>
<reference evidence="3" key="1">
    <citation type="submission" date="2022-11" db="UniProtKB">
        <authorList>
            <consortium name="EnsemblMetazoa"/>
        </authorList>
    </citation>
    <scope>IDENTIFICATION</scope>
</reference>
<keyword evidence="4" id="KW-1185">Reference proteome</keyword>
<accession>A0A913Y8G6</accession>
<dbReference type="RefSeq" id="XP_020916494.1">
    <property type="nucleotide sequence ID" value="XM_021060835.2"/>
</dbReference>
<organism evidence="3 4">
    <name type="scientific">Exaiptasia diaphana</name>
    <name type="common">Tropical sea anemone</name>
    <name type="synonym">Aiptasia pulchella</name>
    <dbReference type="NCBI Taxonomy" id="2652724"/>
    <lineage>
        <taxon>Eukaryota</taxon>
        <taxon>Metazoa</taxon>
        <taxon>Cnidaria</taxon>
        <taxon>Anthozoa</taxon>
        <taxon>Hexacorallia</taxon>
        <taxon>Actiniaria</taxon>
        <taxon>Aiptasiidae</taxon>
        <taxon>Exaiptasia</taxon>
    </lineage>
</organism>
<keyword evidence="1" id="KW-0812">Transmembrane</keyword>
<feature type="transmembrane region" description="Helical" evidence="1">
    <location>
        <begin position="100"/>
        <end position="118"/>
    </location>
</feature>
<protein>
    <submittedName>
        <fullName evidence="3">Uncharacterized protein</fullName>
    </submittedName>
</protein>
<dbReference type="EnsemblMetazoa" id="XM_021060835.2">
    <property type="protein sequence ID" value="XP_020916494.1"/>
    <property type="gene ID" value="LOC110253883"/>
</dbReference>
<evidence type="ECO:0000313" key="3">
    <source>
        <dbReference type="EnsemblMetazoa" id="XP_020916494.1"/>
    </source>
</evidence>
<dbReference type="KEGG" id="epa:110253883"/>
<dbReference type="OMA" id="CTTSCCM"/>
<name>A0A913Y8G6_EXADI</name>
<keyword evidence="1" id="KW-1133">Transmembrane helix</keyword>
<dbReference type="AlphaFoldDB" id="A0A913Y8G6"/>
<keyword evidence="1" id="KW-0472">Membrane</keyword>